<dbReference type="AlphaFoldDB" id="A0A087MFH0"/>
<proteinExistence type="predicted"/>
<reference evidence="2 3" key="2">
    <citation type="journal article" date="2015" name="Stand. Genomic Sci.">
        <title>High quality draft genomic sequence of Arenimonas donghaensis DSM 18148(T).</title>
        <authorList>
            <person name="Chen F."/>
            <person name="Wang H."/>
            <person name="Cao Y."/>
            <person name="Li X."/>
            <person name="Wang G."/>
        </authorList>
    </citation>
    <scope>NUCLEOTIDE SEQUENCE [LARGE SCALE GENOMIC DNA]</scope>
    <source>
        <strain evidence="2 3">HO3-R19</strain>
    </source>
</reference>
<dbReference type="Proteomes" id="UP000029085">
    <property type="component" value="Unassembled WGS sequence"/>
</dbReference>
<name>A0A087MFH0_9GAMM</name>
<dbReference type="OrthoDB" id="179504at2"/>
<keyword evidence="3" id="KW-1185">Reference proteome</keyword>
<evidence type="ECO:0000256" key="1">
    <source>
        <dbReference type="SAM" id="SignalP"/>
    </source>
</evidence>
<dbReference type="PATRIC" id="fig|1121014.3.peg.2455"/>
<feature type="signal peptide" evidence="1">
    <location>
        <begin position="1"/>
        <end position="29"/>
    </location>
</feature>
<evidence type="ECO:0000313" key="2">
    <source>
        <dbReference type="EMBL" id="KFL35623.1"/>
    </source>
</evidence>
<dbReference type="RefSeq" id="WP_034225637.1">
    <property type="nucleotide sequence ID" value="NZ_AVCJ01000050.1"/>
</dbReference>
<protein>
    <submittedName>
        <fullName evidence="2">Uncharacterized protein</fullName>
    </submittedName>
</protein>
<dbReference type="EMBL" id="AVCJ01000050">
    <property type="protein sequence ID" value="KFL35623.1"/>
    <property type="molecule type" value="Genomic_DNA"/>
</dbReference>
<gene>
    <name evidence="2" type="ORF">N788_07765</name>
</gene>
<keyword evidence="1" id="KW-0732">Signal</keyword>
<sequence length="460" mass="49474">MSRSVGTLPLALALALAGLAAIAVAPARAEDPARETPLPAASLVQGSLLAGPGWTVGEEARVRGGLARFTLHTDWGSLSVDGVEQLAVRVGEVPALAALDEATVRGVVADAARERALVPVAAVGDIAAEPARAGMGLPAGVGRYFSEKWQRLRASVRRVVDMGNEHWMHSGSPYTNPGGALGAAGDDAPERRRGFWRRLGREAERLAEQEVGYASARRALAVRLGVDPGTRNPLLAPKLDGLAWAETSGRYASGYVLGLLGGPATMVLGRAVQVDQWVLKARPAQVRRVNAGILELHCTDGLLSRTFLRDRAYGALLQSEFVRLLDAVDPDDGCELLLETALMAGDEPQARFVVNGMRLLDASLPAEARRGRFVTQGAWVAYLDPQGGLWLPLGLDWLDWDEQMARWLDQEVFAHAGERRLLVGGHVTDAARIELLARGWRLVQVRDYPGRPPYAEEPGY</sequence>
<dbReference type="STRING" id="1121014.N788_07765"/>
<evidence type="ECO:0000313" key="3">
    <source>
        <dbReference type="Proteomes" id="UP000029085"/>
    </source>
</evidence>
<accession>A0A087MFH0</accession>
<feature type="chain" id="PRO_5001826146" evidence="1">
    <location>
        <begin position="30"/>
        <end position="460"/>
    </location>
</feature>
<reference evidence="3" key="1">
    <citation type="submission" date="2013-08" db="EMBL/GenBank/DDBJ databases">
        <title>Genome sequencing of Arenimonas donghaensis.</title>
        <authorList>
            <person name="Chen F."/>
            <person name="Wang G."/>
        </authorList>
    </citation>
    <scope>NUCLEOTIDE SEQUENCE [LARGE SCALE GENOMIC DNA]</scope>
    <source>
        <strain evidence="3">HO3-R19</strain>
    </source>
</reference>
<comment type="caution">
    <text evidence="2">The sequence shown here is derived from an EMBL/GenBank/DDBJ whole genome shotgun (WGS) entry which is preliminary data.</text>
</comment>
<organism evidence="2 3">
    <name type="scientific">Arenimonas donghaensis DSM 18148 = HO3-R19</name>
    <dbReference type="NCBI Taxonomy" id="1121014"/>
    <lineage>
        <taxon>Bacteria</taxon>
        <taxon>Pseudomonadati</taxon>
        <taxon>Pseudomonadota</taxon>
        <taxon>Gammaproteobacteria</taxon>
        <taxon>Lysobacterales</taxon>
        <taxon>Lysobacteraceae</taxon>
        <taxon>Arenimonas</taxon>
    </lineage>
</organism>